<name>A0AAW2QKF9_9LAMI</name>
<evidence type="ECO:0000256" key="1">
    <source>
        <dbReference type="SAM" id="MobiDB-lite"/>
    </source>
</evidence>
<reference evidence="2" key="2">
    <citation type="journal article" date="2024" name="Plant">
        <title>Genomic evolution and insights into agronomic trait innovations of Sesamum species.</title>
        <authorList>
            <person name="Miao H."/>
            <person name="Wang L."/>
            <person name="Qu L."/>
            <person name="Liu H."/>
            <person name="Sun Y."/>
            <person name="Le M."/>
            <person name="Wang Q."/>
            <person name="Wei S."/>
            <person name="Zheng Y."/>
            <person name="Lin W."/>
            <person name="Duan Y."/>
            <person name="Cao H."/>
            <person name="Xiong S."/>
            <person name="Wang X."/>
            <person name="Wei L."/>
            <person name="Li C."/>
            <person name="Ma Q."/>
            <person name="Ju M."/>
            <person name="Zhao R."/>
            <person name="Li G."/>
            <person name="Mu C."/>
            <person name="Tian Q."/>
            <person name="Mei H."/>
            <person name="Zhang T."/>
            <person name="Gao T."/>
            <person name="Zhang H."/>
        </authorList>
    </citation>
    <scope>NUCLEOTIDE SEQUENCE</scope>
    <source>
        <strain evidence="2">KEN8</strain>
    </source>
</reference>
<comment type="caution">
    <text evidence="2">The sequence shown here is derived from an EMBL/GenBank/DDBJ whole genome shotgun (WGS) entry which is preliminary data.</text>
</comment>
<proteinExistence type="predicted"/>
<dbReference type="PANTHER" id="PTHR10775:SF188">
    <property type="entry name" value="TRANSPOSASE-ASSOCIATED DOMAIN-CONTAINING PROTEIN"/>
    <property type="match status" value="1"/>
</dbReference>
<dbReference type="AlphaFoldDB" id="A0AAW2QKF9"/>
<dbReference type="EMBL" id="JACGWM010000006">
    <property type="protein sequence ID" value="KAL0368390.1"/>
    <property type="molecule type" value="Genomic_DNA"/>
</dbReference>
<organism evidence="2">
    <name type="scientific">Sesamum calycinum</name>
    <dbReference type="NCBI Taxonomy" id="2727403"/>
    <lineage>
        <taxon>Eukaryota</taxon>
        <taxon>Viridiplantae</taxon>
        <taxon>Streptophyta</taxon>
        <taxon>Embryophyta</taxon>
        <taxon>Tracheophyta</taxon>
        <taxon>Spermatophyta</taxon>
        <taxon>Magnoliopsida</taxon>
        <taxon>eudicotyledons</taxon>
        <taxon>Gunneridae</taxon>
        <taxon>Pentapetalae</taxon>
        <taxon>asterids</taxon>
        <taxon>lamiids</taxon>
        <taxon>Lamiales</taxon>
        <taxon>Pedaliaceae</taxon>
        <taxon>Sesamum</taxon>
    </lineage>
</organism>
<gene>
    <name evidence="2" type="ORF">Scaly_1057900</name>
</gene>
<protein>
    <submittedName>
        <fullName evidence="2">Uncharacterized protein</fullName>
    </submittedName>
</protein>
<dbReference type="PANTHER" id="PTHR10775">
    <property type="entry name" value="OS08G0208400 PROTEIN"/>
    <property type="match status" value="1"/>
</dbReference>
<accession>A0AAW2QKF9</accession>
<reference evidence="2" key="1">
    <citation type="submission" date="2020-06" db="EMBL/GenBank/DDBJ databases">
        <authorList>
            <person name="Li T."/>
            <person name="Hu X."/>
            <person name="Zhang T."/>
            <person name="Song X."/>
            <person name="Zhang H."/>
            <person name="Dai N."/>
            <person name="Sheng W."/>
            <person name="Hou X."/>
            <person name="Wei L."/>
        </authorList>
    </citation>
    <scope>NUCLEOTIDE SEQUENCE</scope>
    <source>
        <strain evidence="2">KEN8</strain>
        <tissue evidence="2">Leaf</tissue>
    </source>
</reference>
<evidence type="ECO:0000313" key="2">
    <source>
        <dbReference type="EMBL" id="KAL0368390.1"/>
    </source>
</evidence>
<sequence length="332" mass="37301">MPEYYNWTSHGEDIVQDYFEALGVPQVSEEPTPADYVEGIPNDGTRSCPVNVGPTSYCYGGGLYDYDESGLPDPFSNIVHAADQPLCNGCTQSQLGVVAELNIALRSHSARRLYNRKKLVKDLGLPVEKIHACNNGCILYWKDDVDLEYCKFSGEARYKPSRGRDPHQKKSPYVVLMYLPITPRLQRLYSLTPTARAHDGMPHIRQRRGRCVIHSMPSRTYSCWSVIITPYNLLPSMCMSFEYILLTMGALQKSLPSSQASVTPNEQQLWMSTAGGRKRGRVFDLDSEAHHTIAGPSQSSSSTAPMPSPPQLQSDDLRDRVQIIERYIRSHD</sequence>
<feature type="compositionally biased region" description="Low complexity" evidence="1">
    <location>
        <begin position="296"/>
        <end position="305"/>
    </location>
</feature>
<feature type="region of interest" description="Disordered" evidence="1">
    <location>
        <begin position="292"/>
        <end position="318"/>
    </location>
</feature>